<name>A0A9D1IAB6_9FIRM</name>
<evidence type="ECO:0000313" key="3">
    <source>
        <dbReference type="Proteomes" id="UP000824072"/>
    </source>
</evidence>
<dbReference type="AlphaFoldDB" id="A0A9D1IAB6"/>
<feature type="region of interest" description="Disordered" evidence="1">
    <location>
        <begin position="22"/>
        <end position="136"/>
    </location>
</feature>
<organism evidence="2 3">
    <name type="scientific">Candidatus Pullichristensenella excrementigallinarum</name>
    <dbReference type="NCBI Taxonomy" id="2840907"/>
    <lineage>
        <taxon>Bacteria</taxon>
        <taxon>Bacillati</taxon>
        <taxon>Bacillota</taxon>
        <taxon>Clostridia</taxon>
        <taxon>Candidatus Pullichristensenella</taxon>
    </lineage>
</organism>
<gene>
    <name evidence="2" type="ORF">IAB02_01280</name>
</gene>
<accession>A0A9D1IAB6</accession>
<dbReference type="Proteomes" id="UP000824072">
    <property type="component" value="Unassembled WGS sequence"/>
</dbReference>
<sequence length="198" mass="21112">MNELIPLLIIALIASFVTRKSKKVAQKRPGSAPLPRPNVQAPGEARQVVVKEATPKASMPTPEVLKKVSPSPSKPQNKKSGGMNLPPEIRRVLDLEDPEPPRTPAHTYKPKEGQSRKDASGCIGGSLPHTHTESPAPVPAAVAVKAASPSLSTYGAVPEKEVLSGPLPSLSSEEMRRAVVLSEILARPVALRPRGYRL</sequence>
<feature type="compositionally biased region" description="Low complexity" evidence="1">
    <location>
        <begin position="67"/>
        <end position="80"/>
    </location>
</feature>
<comment type="caution">
    <text evidence="2">The sequence shown here is derived from an EMBL/GenBank/DDBJ whole genome shotgun (WGS) entry which is preliminary data.</text>
</comment>
<reference evidence="2" key="1">
    <citation type="submission" date="2020-10" db="EMBL/GenBank/DDBJ databases">
        <authorList>
            <person name="Gilroy R."/>
        </authorList>
    </citation>
    <scope>NUCLEOTIDE SEQUENCE</scope>
    <source>
        <strain evidence="2">ChiHcec3-11533</strain>
    </source>
</reference>
<feature type="compositionally biased region" description="Basic and acidic residues" evidence="1">
    <location>
        <begin position="109"/>
        <end position="119"/>
    </location>
</feature>
<proteinExistence type="predicted"/>
<dbReference type="EMBL" id="DVMU01000030">
    <property type="protein sequence ID" value="HIU33171.1"/>
    <property type="molecule type" value="Genomic_DNA"/>
</dbReference>
<evidence type="ECO:0000313" key="2">
    <source>
        <dbReference type="EMBL" id="HIU33171.1"/>
    </source>
</evidence>
<reference evidence="2" key="2">
    <citation type="journal article" date="2021" name="PeerJ">
        <title>Extensive microbial diversity within the chicken gut microbiome revealed by metagenomics and culture.</title>
        <authorList>
            <person name="Gilroy R."/>
            <person name="Ravi A."/>
            <person name="Getino M."/>
            <person name="Pursley I."/>
            <person name="Horton D.L."/>
            <person name="Alikhan N.F."/>
            <person name="Baker D."/>
            <person name="Gharbi K."/>
            <person name="Hall N."/>
            <person name="Watson M."/>
            <person name="Adriaenssens E.M."/>
            <person name="Foster-Nyarko E."/>
            <person name="Jarju S."/>
            <person name="Secka A."/>
            <person name="Antonio M."/>
            <person name="Oren A."/>
            <person name="Chaudhuri R.R."/>
            <person name="La Ragione R."/>
            <person name="Hildebrand F."/>
            <person name="Pallen M.J."/>
        </authorList>
    </citation>
    <scope>NUCLEOTIDE SEQUENCE</scope>
    <source>
        <strain evidence="2">ChiHcec3-11533</strain>
    </source>
</reference>
<evidence type="ECO:0000256" key="1">
    <source>
        <dbReference type="SAM" id="MobiDB-lite"/>
    </source>
</evidence>
<protein>
    <submittedName>
        <fullName evidence="2">Uncharacterized protein</fullName>
    </submittedName>
</protein>